<dbReference type="AlphaFoldDB" id="A0A917L4P8"/>
<name>A0A917L4P8_9PROT</name>
<organism evidence="1 2">
    <name type="scientific">Neoroseomonas lacus</name>
    <dbReference type="NCBI Taxonomy" id="287609"/>
    <lineage>
        <taxon>Bacteria</taxon>
        <taxon>Pseudomonadati</taxon>
        <taxon>Pseudomonadota</taxon>
        <taxon>Alphaproteobacteria</taxon>
        <taxon>Acetobacterales</taxon>
        <taxon>Acetobacteraceae</taxon>
        <taxon>Neoroseomonas</taxon>
    </lineage>
</organism>
<dbReference type="RefSeq" id="WP_188973832.1">
    <property type="nucleotide sequence ID" value="NZ_BMKW01000034.1"/>
</dbReference>
<sequence length="47" mass="5226">MGWQDKQQLEVTGKDDGPIAIAELTITTDDPVEASRQYQRLIRGIAP</sequence>
<reference evidence="1" key="1">
    <citation type="journal article" date="2014" name="Int. J. Syst. Evol. Microbiol.">
        <title>Complete genome sequence of Corynebacterium casei LMG S-19264T (=DSM 44701T), isolated from a smear-ripened cheese.</title>
        <authorList>
            <consortium name="US DOE Joint Genome Institute (JGI-PGF)"/>
            <person name="Walter F."/>
            <person name="Albersmeier A."/>
            <person name="Kalinowski J."/>
            <person name="Ruckert C."/>
        </authorList>
    </citation>
    <scope>NUCLEOTIDE SEQUENCE</scope>
    <source>
        <strain evidence="1">CGMCC 1.3617</strain>
    </source>
</reference>
<protein>
    <submittedName>
        <fullName evidence="1">Uncharacterized protein</fullName>
    </submittedName>
</protein>
<dbReference type="Proteomes" id="UP000661507">
    <property type="component" value="Unassembled WGS sequence"/>
</dbReference>
<gene>
    <name evidence="1" type="ORF">GCM10011320_60030</name>
</gene>
<accession>A0A917L4P8</accession>
<evidence type="ECO:0000313" key="1">
    <source>
        <dbReference type="EMBL" id="GGJ44562.1"/>
    </source>
</evidence>
<evidence type="ECO:0000313" key="2">
    <source>
        <dbReference type="Proteomes" id="UP000661507"/>
    </source>
</evidence>
<keyword evidence="2" id="KW-1185">Reference proteome</keyword>
<comment type="caution">
    <text evidence="1">The sequence shown here is derived from an EMBL/GenBank/DDBJ whole genome shotgun (WGS) entry which is preliminary data.</text>
</comment>
<dbReference type="EMBL" id="BMKW01000034">
    <property type="protein sequence ID" value="GGJ44562.1"/>
    <property type="molecule type" value="Genomic_DNA"/>
</dbReference>
<proteinExistence type="predicted"/>
<reference evidence="1" key="2">
    <citation type="submission" date="2020-09" db="EMBL/GenBank/DDBJ databases">
        <authorList>
            <person name="Sun Q."/>
            <person name="Zhou Y."/>
        </authorList>
    </citation>
    <scope>NUCLEOTIDE SEQUENCE</scope>
    <source>
        <strain evidence="1">CGMCC 1.3617</strain>
    </source>
</reference>